<comment type="caution">
    <text evidence="2">The sequence shown here is derived from an EMBL/GenBank/DDBJ whole genome shotgun (WGS) entry which is preliminary data.</text>
</comment>
<proteinExistence type="predicted"/>
<reference evidence="3" key="1">
    <citation type="journal article" date="2019" name="Int. J. Syst. Evol. Microbiol.">
        <title>The Global Catalogue of Microorganisms (GCM) 10K type strain sequencing project: providing services to taxonomists for standard genome sequencing and annotation.</title>
        <authorList>
            <consortium name="The Broad Institute Genomics Platform"/>
            <consortium name="The Broad Institute Genome Sequencing Center for Infectious Disease"/>
            <person name="Wu L."/>
            <person name="Ma J."/>
        </authorList>
    </citation>
    <scope>NUCLEOTIDE SEQUENCE [LARGE SCALE GENOMIC DNA]</scope>
    <source>
        <strain evidence="3">JCM 18537</strain>
    </source>
</reference>
<dbReference type="Proteomes" id="UP001501645">
    <property type="component" value="Unassembled WGS sequence"/>
</dbReference>
<gene>
    <name evidence="2" type="ORF">GCM10023351_22000</name>
</gene>
<evidence type="ECO:0000256" key="1">
    <source>
        <dbReference type="SAM" id="Phobius"/>
    </source>
</evidence>
<accession>A0ABP9A9V7</accession>
<keyword evidence="1" id="KW-0472">Membrane</keyword>
<organism evidence="2 3">
    <name type="scientific">Microbacterium gilvum</name>
    <dbReference type="NCBI Taxonomy" id="1336204"/>
    <lineage>
        <taxon>Bacteria</taxon>
        <taxon>Bacillati</taxon>
        <taxon>Actinomycetota</taxon>
        <taxon>Actinomycetes</taxon>
        <taxon>Micrococcales</taxon>
        <taxon>Microbacteriaceae</taxon>
        <taxon>Microbacterium</taxon>
    </lineage>
</organism>
<keyword evidence="3" id="KW-1185">Reference proteome</keyword>
<dbReference type="RefSeq" id="WP_345439075.1">
    <property type="nucleotide sequence ID" value="NZ_BAABKO010000003.1"/>
</dbReference>
<keyword evidence="1" id="KW-0812">Transmembrane</keyword>
<feature type="transmembrane region" description="Helical" evidence="1">
    <location>
        <begin position="84"/>
        <end position="107"/>
    </location>
</feature>
<dbReference type="EMBL" id="BAABKO010000003">
    <property type="protein sequence ID" value="GAA4776845.1"/>
    <property type="molecule type" value="Genomic_DNA"/>
</dbReference>
<keyword evidence="1" id="KW-1133">Transmembrane helix</keyword>
<sequence>MSAPTAVEPGHTTWSTVDSGFHVAGRKGEFVGFVDTSSDGRHLAFDRWSTHVGDFDDIAEAKAAVEAVGSGETGLRPARRSPRALLAAGAATGMALLAAATSLAFAADA</sequence>
<evidence type="ECO:0000313" key="3">
    <source>
        <dbReference type="Proteomes" id="UP001501645"/>
    </source>
</evidence>
<name>A0ABP9A9V7_9MICO</name>
<evidence type="ECO:0000313" key="2">
    <source>
        <dbReference type="EMBL" id="GAA4776845.1"/>
    </source>
</evidence>
<protein>
    <submittedName>
        <fullName evidence="2">Uncharacterized protein</fullName>
    </submittedName>
</protein>